<keyword evidence="8 11" id="KW-1133">Transmembrane helix</keyword>
<evidence type="ECO:0000256" key="9">
    <source>
        <dbReference type="ARBA" id="ARBA00023136"/>
    </source>
</evidence>
<keyword evidence="6" id="KW-0931">ER-Golgi transport</keyword>
<dbReference type="InterPro" id="IPR019150">
    <property type="entry name" value="Vesicle_transport_protein_Use1"/>
</dbReference>
<dbReference type="PANTHER" id="PTHR13050:SF7">
    <property type="entry name" value="VESICLE TRANSPORT PROTEIN USE1"/>
    <property type="match status" value="1"/>
</dbReference>
<evidence type="ECO:0000256" key="2">
    <source>
        <dbReference type="ARBA" id="ARBA00007891"/>
    </source>
</evidence>
<proteinExistence type="inferred from homology"/>
<protein>
    <recommendedName>
        <fullName evidence="14">t-SNARE coiled-coil homology domain-containing protein</fullName>
    </recommendedName>
</protein>
<reference evidence="12 13" key="1">
    <citation type="journal article" date="2011" name="Science">
        <title>The Selaginella genome identifies genetic changes associated with the evolution of vascular plants.</title>
        <authorList>
            <person name="Banks J.A."/>
            <person name="Nishiyama T."/>
            <person name="Hasebe M."/>
            <person name="Bowman J.L."/>
            <person name="Gribskov M."/>
            <person name="dePamphilis C."/>
            <person name="Albert V.A."/>
            <person name="Aono N."/>
            <person name="Aoyama T."/>
            <person name="Ambrose B.A."/>
            <person name="Ashton N.W."/>
            <person name="Axtell M.J."/>
            <person name="Barker E."/>
            <person name="Barker M.S."/>
            <person name="Bennetzen J.L."/>
            <person name="Bonawitz N.D."/>
            <person name="Chapple C."/>
            <person name="Cheng C."/>
            <person name="Correa L.G."/>
            <person name="Dacre M."/>
            <person name="DeBarry J."/>
            <person name="Dreyer I."/>
            <person name="Elias M."/>
            <person name="Engstrom E.M."/>
            <person name="Estelle M."/>
            <person name="Feng L."/>
            <person name="Finet C."/>
            <person name="Floyd S.K."/>
            <person name="Frommer W.B."/>
            <person name="Fujita T."/>
            <person name="Gramzow L."/>
            <person name="Gutensohn M."/>
            <person name="Harholt J."/>
            <person name="Hattori M."/>
            <person name="Heyl A."/>
            <person name="Hirai T."/>
            <person name="Hiwatashi Y."/>
            <person name="Ishikawa M."/>
            <person name="Iwata M."/>
            <person name="Karol K.G."/>
            <person name="Koehler B."/>
            <person name="Kolukisaoglu U."/>
            <person name="Kubo M."/>
            <person name="Kurata T."/>
            <person name="Lalonde S."/>
            <person name="Li K."/>
            <person name="Li Y."/>
            <person name="Litt A."/>
            <person name="Lyons E."/>
            <person name="Manning G."/>
            <person name="Maruyama T."/>
            <person name="Michael T.P."/>
            <person name="Mikami K."/>
            <person name="Miyazaki S."/>
            <person name="Morinaga S."/>
            <person name="Murata T."/>
            <person name="Mueller-Roeber B."/>
            <person name="Nelson D.R."/>
            <person name="Obara M."/>
            <person name="Oguri Y."/>
            <person name="Olmstead R.G."/>
            <person name="Onodera N."/>
            <person name="Petersen B.L."/>
            <person name="Pils B."/>
            <person name="Prigge M."/>
            <person name="Rensing S.A."/>
            <person name="Riano-Pachon D.M."/>
            <person name="Roberts A.W."/>
            <person name="Sato Y."/>
            <person name="Scheller H.V."/>
            <person name="Schulz B."/>
            <person name="Schulz C."/>
            <person name="Shakirov E.V."/>
            <person name="Shibagaki N."/>
            <person name="Shinohara N."/>
            <person name="Shippen D.E."/>
            <person name="Soerensen I."/>
            <person name="Sotooka R."/>
            <person name="Sugimoto N."/>
            <person name="Sugita M."/>
            <person name="Sumikawa N."/>
            <person name="Tanurdzic M."/>
            <person name="Theissen G."/>
            <person name="Ulvskov P."/>
            <person name="Wakazuki S."/>
            <person name="Weng J.K."/>
            <person name="Willats W.W."/>
            <person name="Wipf D."/>
            <person name="Wolf P.G."/>
            <person name="Yang L."/>
            <person name="Zimmer A.D."/>
            <person name="Zhu Q."/>
            <person name="Mitros T."/>
            <person name="Hellsten U."/>
            <person name="Loque D."/>
            <person name="Otillar R."/>
            <person name="Salamov A."/>
            <person name="Schmutz J."/>
            <person name="Shapiro H."/>
            <person name="Lindquist E."/>
            <person name="Lucas S."/>
            <person name="Rokhsar D."/>
            <person name="Grigoriev I.V."/>
        </authorList>
    </citation>
    <scope>NUCLEOTIDE SEQUENCE [LARGE SCALE GENOMIC DNA]</scope>
</reference>
<feature type="compositionally biased region" description="Basic and acidic residues" evidence="10">
    <location>
        <begin position="117"/>
        <end position="131"/>
    </location>
</feature>
<evidence type="ECO:0000256" key="4">
    <source>
        <dbReference type="ARBA" id="ARBA00022692"/>
    </source>
</evidence>
<dbReference type="PANTHER" id="PTHR13050">
    <property type="entry name" value="USE1-LIKE PROTEIN"/>
    <property type="match status" value="1"/>
</dbReference>
<dbReference type="GO" id="GO:0006890">
    <property type="term" value="P:retrograde vesicle-mediated transport, Golgi to endoplasmic reticulum"/>
    <property type="evidence" value="ECO:0000318"/>
    <property type="project" value="GO_Central"/>
</dbReference>
<dbReference type="OMA" id="KYYTNAQ"/>
<evidence type="ECO:0000256" key="1">
    <source>
        <dbReference type="ARBA" id="ARBA00004163"/>
    </source>
</evidence>
<feature type="non-terminal residue" evidence="12">
    <location>
        <position position="1"/>
    </location>
</feature>
<dbReference type="GO" id="GO:0005783">
    <property type="term" value="C:endoplasmic reticulum"/>
    <property type="evidence" value="ECO:0000318"/>
    <property type="project" value="GO_Central"/>
</dbReference>
<keyword evidence="5" id="KW-0256">Endoplasmic reticulum</keyword>
<feature type="region of interest" description="Disordered" evidence="10">
    <location>
        <begin position="98"/>
        <end position="131"/>
    </location>
</feature>
<evidence type="ECO:0000256" key="5">
    <source>
        <dbReference type="ARBA" id="ARBA00022824"/>
    </source>
</evidence>
<comment type="subcellular location">
    <subcellularLocation>
        <location evidence="1">Endoplasmic reticulum membrane</location>
        <topology evidence="1">Single-pass type IV membrane protein</topology>
    </subcellularLocation>
</comment>
<evidence type="ECO:0000256" key="11">
    <source>
        <dbReference type="SAM" id="Phobius"/>
    </source>
</evidence>
<keyword evidence="4 11" id="KW-0812">Transmembrane</keyword>
<gene>
    <name evidence="12" type="ORF">SELMODRAFT_134515</name>
</gene>
<feature type="transmembrane region" description="Helical" evidence="11">
    <location>
        <begin position="214"/>
        <end position="233"/>
    </location>
</feature>
<dbReference type="Pfam" id="PF09753">
    <property type="entry name" value="Use1"/>
    <property type="match status" value="1"/>
</dbReference>
<keyword evidence="13" id="KW-1185">Reference proteome</keyword>
<dbReference type="GO" id="GO:0005484">
    <property type="term" value="F:SNAP receptor activity"/>
    <property type="evidence" value="ECO:0000318"/>
    <property type="project" value="GO_Central"/>
</dbReference>
<dbReference type="eggNOG" id="ENOG502RC31">
    <property type="taxonomic scope" value="Eukaryota"/>
</dbReference>
<dbReference type="STRING" id="88036.D8T8R9"/>
<dbReference type="AlphaFoldDB" id="D8T8R9"/>
<organism evidence="13">
    <name type="scientific">Selaginella moellendorffii</name>
    <name type="common">Spikemoss</name>
    <dbReference type="NCBI Taxonomy" id="88036"/>
    <lineage>
        <taxon>Eukaryota</taxon>
        <taxon>Viridiplantae</taxon>
        <taxon>Streptophyta</taxon>
        <taxon>Embryophyta</taxon>
        <taxon>Tracheophyta</taxon>
        <taxon>Lycopodiopsida</taxon>
        <taxon>Selaginellales</taxon>
        <taxon>Selaginellaceae</taxon>
        <taxon>Selaginella</taxon>
    </lineage>
</organism>
<dbReference type="CDD" id="cd15860">
    <property type="entry name" value="SNARE_USE1"/>
    <property type="match status" value="1"/>
</dbReference>
<evidence type="ECO:0000256" key="6">
    <source>
        <dbReference type="ARBA" id="ARBA00022892"/>
    </source>
</evidence>
<name>D8T8R9_SELML</name>
<dbReference type="InParanoid" id="D8T8R9"/>
<dbReference type="HOGENOM" id="CLU_066759_0_0_1"/>
<dbReference type="GO" id="GO:0031201">
    <property type="term" value="C:SNARE complex"/>
    <property type="evidence" value="ECO:0000318"/>
    <property type="project" value="GO_Central"/>
</dbReference>
<dbReference type="Gramene" id="EFJ06973">
    <property type="protein sequence ID" value="EFJ06973"/>
    <property type="gene ID" value="SELMODRAFT_134515"/>
</dbReference>
<dbReference type="EMBL" id="GL377691">
    <property type="protein sequence ID" value="EFJ06973.1"/>
    <property type="molecule type" value="Genomic_DNA"/>
</dbReference>
<evidence type="ECO:0000313" key="12">
    <source>
        <dbReference type="EMBL" id="EFJ06973.1"/>
    </source>
</evidence>
<accession>D8T8R9</accession>
<dbReference type="GO" id="GO:0005789">
    <property type="term" value="C:endoplasmic reticulum membrane"/>
    <property type="evidence" value="ECO:0007669"/>
    <property type="project" value="UniProtKB-SubCell"/>
</dbReference>
<dbReference type="FunCoup" id="D8T8R9">
    <property type="interactions" value="3224"/>
</dbReference>
<dbReference type="Proteomes" id="UP000001514">
    <property type="component" value="Unassembled WGS sequence"/>
</dbReference>
<dbReference type="GO" id="GO:0015031">
    <property type="term" value="P:protein transport"/>
    <property type="evidence" value="ECO:0007669"/>
    <property type="project" value="UniProtKB-KW"/>
</dbReference>
<evidence type="ECO:0000313" key="13">
    <source>
        <dbReference type="Proteomes" id="UP000001514"/>
    </source>
</evidence>
<dbReference type="KEGG" id="smo:SELMODRAFT_134515"/>
<keyword evidence="9 11" id="KW-0472">Membrane</keyword>
<evidence type="ECO:0000256" key="3">
    <source>
        <dbReference type="ARBA" id="ARBA00022448"/>
    </source>
</evidence>
<keyword evidence="7" id="KW-0653">Protein transport</keyword>
<evidence type="ECO:0000256" key="10">
    <source>
        <dbReference type="SAM" id="MobiDB-lite"/>
    </source>
</evidence>
<evidence type="ECO:0000256" key="7">
    <source>
        <dbReference type="ARBA" id="ARBA00022927"/>
    </source>
</evidence>
<keyword evidence="3" id="KW-0813">Transport</keyword>
<evidence type="ECO:0000256" key="8">
    <source>
        <dbReference type="ARBA" id="ARBA00022989"/>
    </source>
</evidence>
<comment type="similarity">
    <text evidence="2">Belongs to the USE1 family.</text>
</comment>
<sequence>IMGLSKAEVKLRRLLASMPRQENERKLVHYVATARELLTVLTGENAQQNLPSISMDKAREYGEQIEAFAEKINVTQMTITRIKKKKRQICGMRSKLLPRTPMSRTNSRRLLPKLHSIQRDDPEPGPSKEEVKLDSATHEFIGKHRRLQDDLTDEMVALARHMKESTLLMQQSLQDTDKVVDATGEAVERSLASANRVTRRAGELYSRGFSTGCYTWLLIFAMFCVFIFMIAVIRIT</sequence>
<evidence type="ECO:0008006" key="14">
    <source>
        <dbReference type="Google" id="ProtNLM"/>
    </source>
</evidence>